<dbReference type="PROSITE" id="PS50405">
    <property type="entry name" value="GST_CTER"/>
    <property type="match status" value="1"/>
</dbReference>
<dbReference type="InterPro" id="IPR010987">
    <property type="entry name" value="Glutathione-S-Trfase_C-like"/>
</dbReference>
<dbReference type="GO" id="GO:0005737">
    <property type="term" value="C:cytoplasm"/>
    <property type="evidence" value="ECO:0007669"/>
    <property type="project" value="UniProtKB-SubCell"/>
</dbReference>
<dbReference type="PANTHER" id="PTHR43917:SF8">
    <property type="entry name" value="GH16740P-RELATED"/>
    <property type="match status" value="1"/>
</dbReference>
<evidence type="ECO:0000256" key="2">
    <source>
        <dbReference type="ARBA" id="ARBA00009899"/>
    </source>
</evidence>
<evidence type="ECO:0000256" key="5">
    <source>
        <dbReference type="ARBA" id="ARBA00047960"/>
    </source>
</evidence>
<evidence type="ECO:0000256" key="4">
    <source>
        <dbReference type="ARBA" id="ARBA00022679"/>
    </source>
</evidence>
<dbReference type="CDD" id="cd03183">
    <property type="entry name" value="GST_C_Theta"/>
    <property type="match status" value="1"/>
</dbReference>
<protein>
    <submittedName>
        <fullName evidence="8">Glutathione S-transferase theta-1</fullName>
    </submittedName>
</protein>
<dbReference type="PANTHER" id="PTHR43917">
    <property type="match status" value="1"/>
</dbReference>
<dbReference type="EMBL" id="HBUE01253275">
    <property type="protein sequence ID" value="CAG6555183.1"/>
    <property type="molecule type" value="Transcribed_RNA"/>
</dbReference>
<comment type="similarity">
    <text evidence="2">Belongs to the GST superfamily. Theta family.</text>
</comment>
<dbReference type="InterPro" id="IPR004046">
    <property type="entry name" value="GST_C"/>
</dbReference>
<dbReference type="GO" id="GO:0004364">
    <property type="term" value="F:glutathione transferase activity"/>
    <property type="evidence" value="ECO:0007669"/>
    <property type="project" value="UniProtKB-EC"/>
</dbReference>
<evidence type="ECO:0000259" key="6">
    <source>
        <dbReference type="PROSITE" id="PS50404"/>
    </source>
</evidence>
<dbReference type="SUPFAM" id="SSF47616">
    <property type="entry name" value="GST C-terminal domain-like"/>
    <property type="match status" value="1"/>
</dbReference>
<dbReference type="InterPro" id="IPR040075">
    <property type="entry name" value="GST_N_Theta"/>
</dbReference>
<dbReference type="PROSITE" id="PS50404">
    <property type="entry name" value="GST_NTER"/>
    <property type="match status" value="1"/>
</dbReference>
<dbReference type="InterPro" id="IPR040079">
    <property type="entry name" value="Glutathione_S-Trfase"/>
</dbReference>
<reference evidence="8" key="1">
    <citation type="submission" date="2021-05" db="EMBL/GenBank/DDBJ databases">
        <authorList>
            <person name="Alioto T."/>
            <person name="Alioto T."/>
            <person name="Gomez Garrido J."/>
        </authorList>
    </citation>
    <scope>NUCLEOTIDE SEQUENCE</scope>
</reference>
<feature type="domain" description="GST N-terminal" evidence="6">
    <location>
        <begin position="5"/>
        <end position="89"/>
    </location>
</feature>
<dbReference type="SFLD" id="SFLDS00019">
    <property type="entry name" value="Glutathione_Transferase_(cytos"/>
    <property type="match status" value="1"/>
</dbReference>
<accession>A0A8D8D0L2</accession>
<feature type="domain" description="GST C-terminal" evidence="7">
    <location>
        <begin position="95"/>
        <end position="227"/>
    </location>
</feature>
<name>A0A8D8D0L2_CULPI</name>
<dbReference type="Pfam" id="PF02798">
    <property type="entry name" value="GST_N"/>
    <property type="match status" value="1"/>
</dbReference>
<dbReference type="InterPro" id="IPR051369">
    <property type="entry name" value="GST_Theta"/>
</dbReference>
<sequence length="228" mass="26629">MAAARGIRFYYDLISQPCRALYIFLEQTKIPHQKCPTALRKWEHTTPEFLRTVNRFGKLPAIVEEESGFKLAESIAILRYLSREHSVPDHWYPRDSRRRARVDEYLEWQHSNTRLHCAGYVRYVWRGPLRGEAVERQVAERLRLEMIACLDFIESNLLREDVPFIAGQDISIADLVAACEVEQPKLTGYDARVGRPKMTAWLQRVKEFTHPDYEAAHKVMLRFAPTVA</sequence>
<dbReference type="EMBL" id="HBUE01107998">
    <property type="protein sequence ID" value="CAG6487768.1"/>
    <property type="molecule type" value="Transcribed_RNA"/>
</dbReference>
<dbReference type="Pfam" id="PF00043">
    <property type="entry name" value="GST_C"/>
    <property type="match status" value="1"/>
</dbReference>
<dbReference type="InterPro" id="IPR040077">
    <property type="entry name" value="GST_C_Theta"/>
</dbReference>
<dbReference type="SFLD" id="SFLDG00358">
    <property type="entry name" value="Main_(cytGST)"/>
    <property type="match status" value="1"/>
</dbReference>
<organism evidence="8">
    <name type="scientific">Culex pipiens</name>
    <name type="common">House mosquito</name>
    <dbReference type="NCBI Taxonomy" id="7175"/>
    <lineage>
        <taxon>Eukaryota</taxon>
        <taxon>Metazoa</taxon>
        <taxon>Ecdysozoa</taxon>
        <taxon>Arthropoda</taxon>
        <taxon>Hexapoda</taxon>
        <taxon>Insecta</taxon>
        <taxon>Pterygota</taxon>
        <taxon>Neoptera</taxon>
        <taxon>Endopterygota</taxon>
        <taxon>Diptera</taxon>
        <taxon>Nematocera</taxon>
        <taxon>Culicoidea</taxon>
        <taxon>Culicidae</taxon>
        <taxon>Culicinae</taxon>
        <taxon>Culicini</taxon>
        <taxon>Culex</taxon>
        <taxon>Culex</taxon>
    </lineage>
</organism>
<dbReference type="InterPro" id="IPR036282">
    <property type="entry name" value="Glutathione-S-Trfase_C_sf"/>
</dbReference>
<dbReference type="EMBL" id="HBUE01148352">
    <property type="protein sequence ID" value="CAG6503919.1"/>
    <property type="molecule type" value="Transcribed_RNA"/>
</dbReference>
<proteinExistence type="inferred from homology"/>
<evidence type="ECO:0000256" key="3">
    <source>
        <dbReference type="ARBA" id="ARBA00022490"/>
    </source>
</evidence>
<dbReference type="InterPro" id="IPR036249">
    <property type="entry name" value="Thioredoxin-like_sf"/>
</dbReference>
<dbReference type="CDD" id="cd03050">
    <property type="entry name" value="GST_N_Theta"/>
    <property type="match status" value="1"/>
</dbReference>
<dbReference type="FunFam" id="1.20.1050.10:FF:000039">
    <property type="entry name" value="Glutathione S-transferase theta-1"/>
    <property type="match status" value="1"/>
</dbReference>
<comment type="catalytic activity">
    <reaction evidence="5">
        <text>RX + glutathione = an S-substituted glutathione + a halide anion + H(+)</text>
        <dbReference type="Rhea" id="RHEA:16437"/>
        <dbReference type="ChEBI" id="CHEBI:15378"/>
        <dbReference type="ChEBI" id="CHEBI:16042"/>
        <dbReference type="ChEBI" id="CHEBI:17792"/>
        <dbReference type="ChEBI" id="CHEBI:57925"/>
        <dbReference type="ChEBI" id="CHEBI:90779"/>
        <dbReference type="EC" id="2.5.1.18"/>
    </reaction>
</comment>
<evidence type="ECO:0000259" key="7">
    <source>
        <dbReference type="PROSITE" id="PS50405"/>
    </source>
</evidence>
<dbReference type="SUPFAM" id="SSF52833">
    <property type="entry name" value="Thioredoxin-like"/>
    <property type="match status" value="1"/>
</dbReference>
<comment type="subcellular location">
    <subcellularLocation>
        <location evidence="1">Cytoplasm</location>
    </subcellularLocation>
</comment>
<dbReference type="GO" id="GO:0006749">
    <property type="term" value="P:glutathione metabolic process"/>
    <property type="evidence" value="ECO:0007669"/>
    <property type="project" value="TreeGrafter"/>
</dbReference>
<evidence type="ECO:0000313" key="8">
    <source>
        <dbReference type="EMBL" id="CAG6503919.1"/>
    </source>
</evidence>
<keyword evidence="3" id="KW-0963">Cytoplasm</keyword>
<dbReference type="Gene3D" id="3.40.30.10">
    <property type="entry name" value="Glutaredoxin"/>
    <property type="match status" value="1"/>
</dbReference>
<dbReference type="Gene3D" id="1.20.1050.10">
    <property type="match status" value="1"/>
</dbReference>
<dbReference type="AlphaFoldDB" id="A0A8D8D0L2"/>
<keyword evidence="4 8" id="KW-0808">Transferase</keyword>
<evidence type="ECO:0000256" key="1">
    <source>
        <dbReference type="ARBA" id="ARBA00004496"/>
    </source>
</evidence>
<dbReference type="InterPro" id="IPR004045">
    <property type="entry name" value="Glutathione_S-Trfase_N"/>
</dbReference>